<dbReference type="InterPro" id="IPR042104">
    <property type="entry name" value="PKS_dehydratase_sf"/>
</dbReference>
<dbReference type="InterPro" id="IPR050091">
    <property type="entry name" value="PKS_NRPS_Biosynth_Enz"/>
</dbReference>
<evidence type="ECO:0000256" key="1">
    <source>
        <dbReference type="ARBA" id="ARBA00022450"/>
    </source>
</evidence>
<dbReference type="GO" id="GO:0004312">
    <property type="term" value="F:fatty acid synthase activity"/>
    <property type="evidence" value="ECO:0007669"/>
    <property type="project" value="TreeGrafter"/>
</dbReference>
<evidence type="ECO:0000256" key="6">
    <source>
        <dbReference type="ARBA" id="ARBA00023098"/>
    </source>
</evidence>
<dbReference type="SUPFAM" id="SSF52151">
    <property type="entry name" value="FabD/lysophospholipase-like"/>
    <property type="match status" value="2"/>
</dbReference>
<dbReference type="STRING" id="121845.A0A3Q0JMB5"/>
<keyword evidence="10" id="KW-1185">Reference proteome</keyword>
<sequence length="815" mass="90264">HLIHYNAAIDTLITSGVRIQGMTVTPTSKRKTQLADPTFEIFEYHKFFTTIGLVNVLKTLGVEPDGIVGHSIGELSCSYADGGFTLEETILAAYYRGCVLVEAKPVRGAMLRPNPSKPDGIVGHSIGELSCSYADGGFTLEETILAAYYRGCVLVEAKPVRGAMVAVGMGWDEINRKLPNGIVAACHNSNESVTISGPREEVRRFAEELKEGGVFAKEVDSLGFAFHSPYLATAAKLLRTKYEKFLRPADSASPRTPRWISTSFPESEWSDQQARTCSMDYHLHNVSSPVLFHQAMSYVPPNAIVIEIAPHPLLQAILKRSLPASVQRITLTNKTSPNQVNTLLNGIGSLYLSGIPFNCPVCMGKPALSCTAGDTHDLSHSEMGPFNPISSTFVPTQNNSGQNDFEISLKNDDDKSLAGHKINGRVLYPAAGYMTLVWKALSKSKQEWFENVGVRFEDLRFLKPTVLSPEDITIHYVDLTVHSHGPPNPAFASHHIKTVSDVSNGFPLKEEDKFHIVLVDKPLDKFGKLLKQETEVAVVCVHPGEVFVKEDGLVEVSRMTSGGRSYSLLYRAAPWQKTTTMITVTPGKFDWVPRLQEWVSLKYTDIILINSTESEVSGLEALVKCLNQEYQNTDVRFRCVSIEDDHKPSMEDIRKQLNKNLIYNVYRQGSWGSYRHTLIDSRDVENNNAPSTTRTSHFTDEHGTANNMVLFDPTKAYIVIGGLGGFGLELCDWMVQRNCRNLVLSSRSGIRTGYQQYLVNRWRLLTKVNVLVCTADVTKVSGAEELYKVASSLGPVDGVFNLAGVLRDGMFENQT</sequence>
<dbReference type="InterPro" id="IPR049552">
    <property type="entry name" value="PKS_DH_N"/>
</dbReference>
<dbReference type="SMART" id="SM00827">
    <property type="entry name" value="PKS_AT"/>
    <property type="match status" value="1"/>
</dbReference>
<dbReference type="Pfam" id="PF21149">
    <property type="entry name" value="FAS_pseudo-KR"/>
    <property type="match status" value="1"/>
</dbReference>
<evidence type="ECO:0000256" key="5">
    <source>
        <dbReference type="ARBA" id="ARBA00023002"/>
    </source>
</evidence>
<dbReference type="AlphaFoldDB" id="A0A3Q0JMB5"/>
<dbReference type="InterPro" id="IPR036291">
    <property type="entry name" value="NAD(P)-bd_dom_sf"/>
</dbReference>
<keyword evidence="8" id="KW-0511">Multifunctional enzyme</keyword>
<dbReference type="Gene3D" id="3.30.70.3290">
    <property type="match status" value="1"/>
</dbReference>
<dbReference type="PANTHER" id="PTHR43775">
    <property type="entry name" value="FATTY ACID SYNTHASE"/>
    <property type="match status" value="1"/>
</dbReference>
<dbReference type="GeneID" id="103521533"/>
<dbReference type="InterPro" id="IPR016036">
    <property type="entry name" value="Malonyl_transacylase_ACP-bd"/>
</dbReference>
<feature type="domain" description="Malonyl-CoA:ACP transacylase (MAT)" evidence="9">
    <location>
        <begin position="62"/>
        <end position="347"/>
    </location>
</feature>
<dbReference type="KEGG" id="dci:103521533"/>
<keyword evidence="1" id="KW-0596">Phosphopantetheine</keyword>
<keyword evidence="3" id="KW-0276">Fatty acid metabolism</keyword>
<evidence type="ECO:0000256" key="8">
    <source>
        <dbReference type="ARBA" id="ARBA00023268"/>
    </source>
</evidence>
<dbReference type="Gene3D" id="3.10.129.110">
    <property type="entry name" value="Polyketide synthase dehydratase"/>
    <property type="match status" value="1"/>
</dbReference>
<dbReference type="Gene3D" id="3.40.50.720">
    <property type="entry name" value="NAD(P)-binding Rossmann-like Domain"/>
    <property type="match status" value="1"/>
</dbReference>
<dbReference type="Pfam" id="PF08659">
    <property type="entry name" value="KR"/>
    <property type="match status" value="1"/>
</dbReference>
<protein>
    <submittedName>
        <fullName evidence="11">Fatty acid synthase-like</fullName>
    </submittedName>
</protein>
<evidence type="ECO:0000256" key="2">
    <source>
        <dbReference type="ARBA" id="ARBA00022516"/>
    </source>
</evidence>
<dbReference type="InterPro" id="IPR013968">
    <property type="entry name" value="PKS_KR"/>
</dbReference>
<dbReference type="Pfam" id="PF00698">
    <property type="entry name" value="Acyl_transf_1"/>
    <property type="match status" value="2"/>
</dbReference>
<dbReference type="UniPathway" id="UPA00094"/>
<dbReference type="InterPro" id="IPR016035">
    <property type="entry name" value="Acyl_Trfase/lysoPLipase"/>
</dbReference>
<dbReference type="Proteomes" id="UP000079169">
    <property type="component" value="Unplaced"/>
</dbReference>
<evidence type="ECO:0000259" key="9">
    <source>
        <dbReference type="SMART" id="SM00827"/>
    </source>
</evidence>
<keyword evidence="2" id="KW-0444">Lipid biosynthesis</keyword>
<feature type="non-terminal residue" evidence="11">
    <location>
        <position position="815"/>
    </location>
</feature>
<gene>
    <name evidence="11" type="primary">LOC103521533</name>
</gene>
<evidence type="ECO:0000256" key="7">
    <source>
        <dbReference type="ARBA" id="ARBA00023160"/>
    </source>
</evidence>
<dbReference type="InterPro" id="IPR001227">
    <property type="entry name" value="Ac_transferase_dom_sf"/>
</dbReference>
<dbReference type="SUPFAM" id="SSF55048">
    <property type="entry name" value="Probable ACP-binding domain of malonyl-CoA ACP transacylase"/>
    <property type="match status" value="1"/>
</dbReference>
<evidence type="ECO:0000313" key="11">
    <source>
        <dbReference type="RefSeq" id="XP_026687980.1"/>
    </source>
</evidence>
<reference evidence="11" key="1">
    <citation type="submission" date="2025-08" db="UniProtKB">
        <authorList>
            <consortium name="RefSeq"/>
        </authorList>
    </citation>
    <scope>IDENTIFICATION</scope>
</reference>
<evidence type="ECO:0000256" key="4">
    <source>
        <dbReference type="ARBA" id="ARBA00022857"/>
    </source>
</evidence>
<dbReference type="PaxDb" id="121845-A0A3Q0JMB5"/>
<dbReference type="RefSeq" id="XP_026687980.1">
    <property type="nucleotide sequence ID" value="XM_026832179.1"/>
</dbReference>
<dbReference type="PANTHER" id="PTHR43775:SF7">
    <property type="entry name" value="FATTY ACID SYNTHASE"/>
    <property type="match status" value="1"/>
</dbReference>
<keyword evidence="5" id="KW-0560">Oxidoreductase</keyword>
<dbReference type="InterPro" id="IPR014043">
    <property type="entry name" value="Acyl_transferase_dom"/>
</dbReference>
<dbReference type="Gene3D" id="3.40.366.10">
    <property type="entry name" value="Malonyl-Coenzyme A Acyl Carrier Protein, domain 2"/>
    <property type="match status" value="2"/>
</dbReference>
<evidence type="ECO:0000256" key="3">
    <source>
        <dbReference type="ARBA" id="ARBA00022832"/>
    </source>
</evidence>
<keyword evidence="6" id="KW-0443">Lipid metabolism</keyword>
<dbReference type="SUPFAM" id="SSF51735">
    <property type="entry name" value="NAD(P)-binding Rossmann-fold domains"/>
    <property type="match status" value="1"/>
</dbReference>
<name>A0A3Q0JMB5_DIACI</name>
<organism evidence="10 11">
    <name type="scientific">Diaphorina citri</name>
    <name type="common">Asian citrus psyllid</name>
    <dbReference type="NCBI Taxonomy" id="121845"/>
    <lineage>
        <taxon>Eukaryota</taxon>
        <taxon>Metazoa</taxon>
        <taxon>Ecdysozoa</taxon>
        <taxon>Arthropoda</taxon>
        <taxon>Hexapoda</taxon>
        <taxon>Insecta</taxon>
        <taxon>Pterygota</taxon>
        <taxon>Neoptera</taxon>
        <taxon>Paraneoptera</taxon>
        <taxon>Hemiptera</taxon>
        <taxon>Sternorrhyncha</taxon>
        <taxon>Psylloidea</taxon>
        <taxon>Psyllidae</taxon>
        <taxon>Diaphorininae</taxon>
        <taxon>Diaphorina</taxon>
    </lineage>
</organism>
<dbReference type="Pfam" id="PF21089">
    <property type="entry name" value="PKS_DH_N"/>
    <property type="match status" value="1"/>
</dbReference>
<dbReference type="InterPro" id="IPR049391">
    <property type="entry name" value="FAS_pseudo-KR"/>
</dbReference>
<keyword evidence="7" id="KW-0275">Fatty acid biosynthesis</keyword>
<keyword evidence="4" id="KW-0521">NADP</keyword>
<proteinExistence type="predicted"/>
<dbReference type="GO" id="GO:0006633">
    <property type="term" value="P:fatty acid biosynthetic process"/>
    <property type="evidence" value="ECO:0007669"/>
    <property type="project" value="UniProtKB-UniPathway"/>
</dbReference>
<feature type="non-terminal residue" evidence="11">
    <location>
        <position position="1"/>
    </location>
</feature>
<dbReference type="GO" id="GO:0016491">
    <property type="term" value="F:oxidoreductase activity"/>
    <property type="evidence" value="ECO:0007669"/>
    <property type="project" value="UniProtKB-KW"/>
</dbReference>
<accession>A0A3Q0JMB5</accession>
<evidence type="ECO:0000313" key="10">
    <source>
        <dbReference type="Proteomes" id="UP000079169"/>
    </source>
</evidence>